<comment type="subcellular location">
    <subcellularLocation>
        <location evidence="1">Cell membrane</location>
        <topology evidence="1">Multi-pass membrane protein</topology>
    </subcellularLocation>
</comment>
<keyword evidence="4 8" id="KW-0812">Transmembrane</keyword>
<feature type="transmembrane region" description="Helical" evidence="8">
    <location>
        <begin position="135"/>
        <end position="155"/>
    </location>
</feature>
<evidence type="ECO:0000256" key="3">
    <source>
        <dbReference type="ARBA" id="ARBA00022670"/>
    </source>
</evidence>
<dbReference type="EC" id="3.4.22.-" evidence="10"/>
<dbReference type="NCBIfam" id="TIGR03109">
    <property type="entry name" value="exosort_XrtA"/>
    <property type="match status" value="1"/>
</dbReference>
<comment type="caution">
    <text evidence="10">The sequence shown here is derived from an EMBL/GenBank/DDBJ whole genome shotgun (WGS) entry which is preliminary data.</text>
</comment>
<keyword evidence="2" id="KW-1003">Cell membrane</keyword>
<dbReference type="InterPro" id="IPR017540">
    <property type="entry name" value="Exosortase-1"/>
</dbReference>
<name>A0A944H6X5_DENI1</name>
<organism evidence="10 11">
    <name type="scientific">Denitromonas iodatirespirans</name>
    <dbReference type="NCBI Taxonomy" id="2795389"/>
    <lineage>
        <taxon>Bacteria</taxon>
        <taxon>Pseudomonadati</taxon>
        <taxon>Pseudomonadota</taxon>
        <taxon>Betaproteobacteria</taxon>
        <taxon>Rhodocyclales</taxon>
        <taxon>Zoogloeaceae</taxon>
        <taxon>Denitromonas</taxon>
    </lineage>
</organism>
<dbReference type="InterPro" id="IPR019127">
    <property type="entry name" value="Exosortase"/>
</dbReference>
<evidence type="ECO:0000256" key="5">
    <source>
        <dbReference type="ARBA" id="ARBA00022801"/>
    </source>
</evidence>
<evidence type="ECO:0000256" key="7">
    <source>
        <dbReference type="ARBA" id="ARBA00023136"/>
    </source>
</evidence>
<feature type="transmembrane region" description="Helical" evidence="8">
    <location>
        <begin position="52"/>
        <end position="68"/>
    </location>
</feature>
<evidence type="ECO:0000313" key="10">
    <source>
        <dbReference type="EMBL" id="MBT0960609.1"/>
    </source>
</evidence>
<dbReference type="Pfam" id="PF11984">
    <property type="entry name" value="DUF3485"/>
    <property type="match status" value="1"/>
</dbReference>
<dbReference type="InterPro" id="IPR013426">
    <property type="entry name" value="EpsH-like"/>
</dbReference>
<evidence type="ECO:0000256" key="6">
    <source>
        <dbReference type="ARBA" id="ARBA00022989"/>
    </source>
</evidence>
<dbReference type="InterPro" id="IPR014263">
    <property type="entry name" value="Methanolan_biosynth_EpsI"/>
</dbReference>
<keyword evidence="11" id="KW-1185">Reference proteome</keyword>
<evidence type="ECO:0000256" key="1">
    <source>
        <dbReference type="ARBA" id="ARBA00004651"/>
    </source>
</evidence>
<evidence type="ECO:0000259" key="9">
    <source>
        <dbReference type="Pfam" id="PF11984"/>
    </source>
</evidence>
<gene>
    <name evidence="10" type="primary">xrtA</name>
    <name evidence="10" type="ORF">I8J34_05405</name>
</gene>
<proteinExistence type="predicted"/>
<accession>A0A944H6X5</accession>
<evidence type="ECO:0000256" key="8">
    <source>
        <dbReference type="SAM" id="Phobius"/>
    </source>
</evidence>
<feature type="domain" description="Methanolan biosynthesis EpsI" evidence="9">
    <location>
        <begin position="309"/>
        <end position="500"/>
    </location>
</feature>
<evidence type="ECO:0000313" key="11">
    <source>
        <dbReference type="Proteomes" id="UP000694660"/>
    </source>
</evidence>
<feature type="transmembrane region" description="Helical" evidence="8">
    <location>
        <begin position="194"/>
        <end position="212"/>
    </location>
</feature>
<feature type="transmembrane region" description="Helical" evidence="8">
    <location>
        <begin position="305"/>
        <end position="324"/>
    </location>
</feature>
<dbReference type="GO" id="GO:0005886">
    <property type="term" value="C:plasma membrane"/>
    <property type="evidence" value="ECO:0007669"/>
    <property type="project" value="UniProtKB-SubCell"/>
</dbReference>
<feature type="transmembrane region" description="Helical" evidence="8">
    <location>
        <begin position="80"/>
        <end position="97"/>
    </location>
</feature>
<dbReference type="NCBIfam" id="TIGR02602">
    <property type="entry name" value="8TM_EpsH"/>
    <property type="match status" value="1"/>
</dbReference>
<keyword evidence="7 8" id="KW-0472">Membrane</keyword>
<evidence type="ECO:0000256" key="4">
    <source>
        <dbReference type="ARBA" id="ARBA00022692"/>
    </source>
</evidence>
<feature type="transmembrane region" description="Helical" evidence="8">
    <location>
        <begin position="103"/>
        <end position="123"/>
    </location>
</feature>
<reference evidence="11" key="1">
    <citation type="journal article" date="2022" name="ISME J.">
        <title>Genetic and phylogenetic analysis of dissimilatory iodate-reducing bacteria identifies potential niches across the world's oceans.</title>
        <authorList>
            <person name="Reyes-Umana V."/>
            <person name="Henning Z."/>
            <person name="Lee K."/>
            <person name="Barnum T.P."/>
            <person name="Coates J.D."/>
        </authorList>
    </citation>
    <scope>NUCLEOTIDE SEQUENCE [LARGE SCALE GENOMIC DNA]</scope>
    <source>
        <strain evidence="11">IR12</strain>
    </source>
</reference>
<keyword evidence="5 10" id="KW-0378">Hydrolase</keyword>
<dbReference type="Pfam" id="PF09721">
    <property type="entry name" value="Exosortase_EpsH"/>
    <property type="match status" value="1"/>
</dbReference>
<dbReference type="InterPro" id="IPR026392">
    <property type="entry name" value="Exo/Archaeosortase_dom"/>
</dbReference>
<dbReference type="GO" id="GO:0008233">
    <property type="term" value="F:peptidase activity"/>
    <property type="evidence" value="ECO:0007669"/>
    <property type="project" value="UniProtKB-KW"/>
</dbReference>
<evidence type="ECO:0000256" key="2">
    <source>
        <dbReference type="ARBA" id="ARBA00022475"/>
    </source>
</evidence>
<dbReference type="NCBIfam" id="TIGR02914">
    <property type="entry name" value="EpsI_fam"/>
    <property type="match status" value="1"/>
</dbReference>
<dbReference type="GO" id="GO:0006508">
    <property type="term" value="P:proteolysis"/>
    <property type="evidence" value="ECO:0007669"/>
    <property type="project" value="UniProtKB-KW"/>
</dbReference>
<keyword evidence="3" id="KW-0645">Protease</keyword>
<dbReference type="EMBL" id="JAEKFT010000004">
    <property type="protein sequence ID" value="MBT0960609.1"/>
    <property type="molecule type" value="Genomic_DNA"/>
</dbReference>
<dbReference type="NCBIfam" id="TIGR04178">
    <property type="entry name" value="exo_archaeo"/>
    <property type="match status" value="1"/>
</dbReference>
<protein>
    <submittedName>
        <fullName evidence="10">Exosortase A</fullName>
        <ecNumber evidence="10">3.4.22.-</ecNumber>
    </submittedName>
</protein>
<dbReference type="Proteomes" id="UP000694660">
    <property type="component" value="Unassembled WGS sequence"/>
</dbReference>
<keyword evidence="6 8" id="KW-1133">Transmembrane helix</keyword>
<sequence length="511" mass="55831">MSSVPHPLDLAAPRTPPWHVLATLLGVLLVWALAYRDSLMDMAAIWSRSDTFAHGFVVLPISAYLIWMQRAHLAGCRPKPAVSVLPLVLLAAFAWVLGRLTSVAALEHVSAVAVLVSALWCGLGHRLFRRLAFPLGFLMFMAPVGEFLVPVLMHYTAEFTVSAVRASGVPVYQEGLQFVLPNGRWSVVEACSGIRYLIASFMVGTLYAYLNYQKLHKRLMFALVALLIPIIANWVRAYIIVMLGYLSDNALAAGVDHLIYGWVFFGVVILTMFWLGNRWRDPEPDDAAAASSAVEPVVRRMPTGALVWLVLALFAGPGLGAWLAPADRVVSVTLGTPAAADGWRAQAGPLLPFRPAFAGFRADHAGHYIGPAGEVGLYLAFYAEQVAGHEMLSSDNQIVFGEKSPWHVVETALEDSPVGQVRYERLSGPQGPLFVWRWYQIDDDTLTNRLRAKLRLSWARLAGQGDSSAHVVVMVHSDSVESARPIAMAFLTAHRHALNATLAAASAEAQR</sequence>
<feature type="transmembrane region" description="Helical" evidence="8">
    <location>
        <begin position="258"/>
        <end position="275"/>
    </location>
</feature>
<dbReference type="AlphaFoldDB" id="A0A944H6X5"/>
<dbReference type="RefSeq" id="WP_214360362.1">
    <property type="nucleotide sequence ID" value="NZ_JAEKFT010000004.1"/>
</dbReference>
<feature type="transmembrane region" description="Helical" evidence="8">
    <location>
        <begin position="219"/>
        <end position="246"/>
    </location>
</feature>